<dbReference type="Proteomes" id="UP000549971">
    <property type="component" value="Unassembled WGS sequence"/>
</dbReference>
<dbReference type="InterPro" id="IPR028082">
    <property type="entry name" value="Peripla_BP_I"/>
</dbReference>
<evidence type="ECO:0000313" key="5">
    <source>
        <dbReference type="EMBL" id="MBB5840765.1"/>
    </source>
</evidence>
<dbReference type="GO" id="GO:0000976">
    <property type="term" value="F:transcription cis-regulatory region binding"/>
    <property type="evidence" value="ECO:0007669"/>
    <property type="project" value="TreeGrafter"/>
</dbReference>
<gene>
    <name evidence="5" type="ORF">HDA39_007499</name>
</gene>
<keyword evidence="3" id="KW-0804">Transcription</keyword>
<feature type="domain" description="HTH lacI-type" evidence="4">
    <location>
        <begin position="3"/>
        <end position="57"/>
    </location>
</feature>
<dbReference type="Pfam" id="PF00356">
    <property type="entry name" value="LacI"/>
    <property type="match status" value="1"/>
</dbReference>
<dbReference type="SMART" id="SM00354">
    <property type="entry name" value="HTH_LACI"/>
    <property type="match status" value="1"/>
</dbReference>
<dbReference type="EMBL" id="JACHMY010000001">
    <property type="protein sequence ID" value="MBB5840765.1"/>
    <property type="molecule type" value="Genomic_DNA"/>
</dbReference>
<dbReference type="InterPro" id="IPR010982">
    <property type="entry name" value="Lambda_DNA-bd_dom_sf"/>
</dbReference>
<dbReference type="RefSeq" id="WP_184803366.1">
    <property type="nucleotide sequence ID" value="NZ_JACHMY010000001.1"/>
</dbReference>
<dbReference type="PANTHER" id="PTHR30146:SF153">
    <property type="entry name" value="LACTOSE OPERON REPRESSOR"/>
    <property type="match status" value="1"/>
</dbReference>
<keyword evidence="1" id="KW-0805">Transcription regulation</keyword>
<dbReference type="SUPFAM" id="SSF47413">
    <property type="entry name" value="lambda repressor-like DNA-binding domains"/>
    <property type="match status" value="1"/>
</dbReference>
<comment type="caution">
    <text evidence="5">The sequence shown here is derived from an EMBL/GenBank/DDBJ whole genome shotgun (WGS) entry which is preliminary data.</text>
</comment>
<dbReference type="PANTHER" id="PTHR30146">
    <property type="entry name" value="LACI-RELATED TRANSCRIPTIONAL REPRESSOR"/>
    <property type="match status" value="1"/>
</dbReference>
<accession>A0A7W9MYT6</accession>
<reference evidence="5 6" key="1">
    <citation type="submission" date="2020-08" db="EMBL/GenBank/DDBJ databases">
        <title>Sequencing the genomes of 1000 actinobacteria strains.</title>
        <authorList>
            <person name="Klenk H.-P."/>
        </authorList>
    </citation>
    <scope>NUCLEOTIDE SEQUENCE [LARGE SCALE GENOMIC DNA]</scope>
    <source>
        <strain evidence="5 6">DSM 28967</strain>
    </source>
</reference>
<keyword evidence="2 5" id="KW-0238">DNA-binding</keyword>
<evidence type="ECO:0000256" key="3">
    <source>
        <dbReference type="ARBA" id="ARBA00023163"/>
    </source>
</evidence>
<evidence type="ECO:0000259" key="4">
    <source>
        <dbReference type="PROSITE" id="PS50932"/>
    </source>
</evidence>
<dbReference type="InterPro" id="IPR046335">
    <property type="entry name" value="LacI/GalR-like_sensor"/>
</dbReference>
<dbReference type="Pfam" id="PF13377">
    <property type="entry name" value="Peripla_BP_3"/>
    <property type="match status" value="1"/>
</dbReference>
<sequence>MVVRQSDVARYAGVSPRTVSNVVNGYVHVSAEVRAKVQAAIDELGYQRSAAARGLRLGRTGLIALGVPSLRERYFADLAEAVVQEAERHELTVMVEVTGGRRERERLVLGGGRSSLTDGALLSAIELTKADARLAAGSAYPLVLIGDRQLDGPFDHVAIPNVEGAHAAVAHLVAVGKRRVVLLGDAKANKSGRLRRRGFLAALAEAGLDPAGELAIPWTREAGRAGMIDLVRRPGARGRAKAPDAVFALNDSLALGALVGCAELGIDVPGELAVVGFDDVEEARYSNPPLTSVAPSVDEIARRGVELLVRRLAAPERAAEHVTSRFELVVRRSSD</sequence>
<dbReference type="InterPro" id="IPR000843">
    <property type="entry name" value="HTH_LacI"/>
</dbReference>
<keyword evidence="6" id="KW-1185">Reference proteome</keyword>
<proteinExistence type="predicted"/>
<evidence type="ECO:0000313" key="6">
    <source>
        <dbReference type="Proteomes" id="UP000549971"/>
    </source>
</evidence>
<dbReference type="PROSITE" id="PS50932">
    <property type="entry name" value="HTH_LACI_2"/>
    <property type="match status" value="1"/>
</dbReference>
<name>A0A7W9MYT6_9ACTN</name>
<dbReference type="AlphaFoldDB" id="A0A7W9MYT6"/>
<protein>
    <submittedName>
        <fullName evidence="5">DNA-binding LacI/PurR family transcriptional regulator</fullName>
    </submittedName>
</protein>
<dbReference type="Gene3D" id="1.10.260.40">
    <property type="entry name" value="lambda repressor-like DNA-binding domains"/>
    <property type="match status" value="1"/>
</dbReference>
<organism evidence="5 6">
    <name type="scientific">Kribbella italica</name>
    <dbReference type="NCBI Taxonomy" id="1540520"/>
    <lineage>
        <taxon>Bacteria</taxon>
        <taxon>Bacillati</taxon>
        <taxon>Actinomycetota</taxon>
        <taxon>Actinomycetes</taxon>
        <taxon>Propionibacteriales</taxon>
        <taxon>Kribbellaceae</taxon>
        <taxon>Kribbella</taxon>
    </lineage>
</organism>
<dbReference type="GO" id="GO:0003700">
    <property type="term" value="F:DNA-binding transcription factor activity"/>
    <property type="evidence" value="ECO:0007669"/>
    <property type="project" value="TreeGrafter"/>
</dbReference>
<dbReference type="CDD" id="cd06267">
    <property type="entry name" value="PBP1_LacI_sugar_binding-like"/>
    <property type="match status" value="1"/>
</dbReference>
<evidence type="ECO:0000256" key="1">
    <source>
        <dbReference type="ARBA" id="ARBA00023015"/>
    </source>
</evidence>
<dbReference type="SUPFAM" id="SSF53822">
    <property type="entry name" value="Periplasmic binding protein-like I"/>
    <property type="match status" value="1"/>
</dbReference>
<evidence type="ECO:0000256" key="2">
    <source>
        <dbReference type="ARBA" id="ARBA00023125"/>
    </source>
</evidence>
<dbReference type="Gene3D" id="3.40.50.2300">
    <property type="match status" value="2"/>
</dbReference>
<dbReference type="CDD" id="cd01392">
    <property type="entry name" value="HTH_LacI"/>
    <property type="match status" value="1"/>
</dbReference>